<evidence type="ECO:0000313" key="11">
    <source>
        <dbReference type="Proteomes" id="UP000664701"/>
    </source>
</evidence>
<keyword evidence="4 8" id="KW-0210">Decarboxylase</keyword>
<dbReference type="Gene3D" id="3.20.20.70">
    <property type="entry name" value="Aldolase class I"/>
    <property type="match status" value="1"/>
</dbReference>
<proteinExistence type="inferred from homology"/>
<name>A0ABZ2SQ57_9ENTE</name>
<comment type="similarity">
    <text evidence="8">Belongs to the TrpC family.</text>
</comment>
<protein>
    <recommendedName>
        <fullName evidence="8">Indole-3-glycerol phosphate synthase</fullName>
        <shortName evidence="8">IGPS</shortName>
        <ecNumber evidence="8">4.1.1.48</ecNumber>
    </recommendedName>
</protein>
<dbReference type="PROSITE" id="PS00614">
    <property type="entry name" value="IGPS"/>
    <property type="match status" value="1"/>
</dbReference>
<dbReference type="Proteomes" id="UP000664701">
    <property type="component" value="Chromosome"/>
</dbReference>
<evidence type="ECO:0000256" key="5">
    <source>
        <dbReference type="ARBA" id="ARBA00022822"/>
    </source>
</evidence>
<dbReference type="EMBL" id="CP147251">
    <property type="protein sequence ID" value="WYJ77677.1"/>
    <property type="molecule type" value="Genomic_DNA"/>
</dbReference>
<dbReference type="InterPro" id="IPR013798">
    <property type="entry name" value="Indole-3-glycerol_P_synth_dom"/>
</dbReference>
<comment type="catalytic activity">
    <reaction evidence="1 8">
        <text>1-(2-carboxyphenylamino)-1-deoxy-D-ribulose 5-phosphate + H(+) = (1S,2R)-1-C-(indol-3-yl)glycerol 3-phosphate + CO2 + H2O</text>
        <dbReference type="Rhea" id="RHEA:23476"/>
        <dbReference type="ChEBI" id="CHEBI:15377"/>
        <dbReference type="ChEBI" id="CHEBI:15378"/>
        <dbReference type="ChEBI" id="CHEBI:16526"/>
        <dbReference type="ChEBI" id="CHEBI:58613"/>
        <dbReference type="ChEBI" id="CHEBI:58866"/>
        <dbReference type="EC" id="4.1.1.48"/>
    </reaction>
</comment>
<dbReference type="Pfam" id="PF00218">
    <property type="entry name" value="IGPS"/>
    <property type="match status" value="1"/>
</dbReference>
<organism evidence="10 11">
    <name type="scientific">Candidatus Enterococcus lowellii</name>
    <dbReference type="NCBI Taxonomy" id="2230877"/>
    <lineage>
        <taxon>Bacteria</taxon>
        <taxon>Bacillati</taxon>
        <taxon>Bacillota</taxon>
        <taxon>Bacilli</taxon>
        <taxon>Lactobacillales</taxon>
        <taxon>Enterococcaceae</taxon>
        <taxon>Enterococcus</taxon>
    </lineage>
</organism>
<evidence type="ECO:0000259" key="9">
    <source>
        <dbReference type="Pfam" id="PF00218"/>
    </source>
</evidence>
<dbReference type="SUPFAM" id="SSF51366">
    <property type="entry name" value="Ribulose-phoshate binding barrel"/>
    <property type="match status" value="1"/>
</dbReference>
<feature type="domain" description="Indole-3-glycerol phosphate synthase" evidence="9">
    <location>
        <begin position="7"/>
        <end position="247"/>
    </location>
</feature>
<evidence type="ECO:0000256" key="4">
    <source>
        <dbReference type="ARBA" id="ARBA00022793"/>
    </source>
</evidence>
<dbReference type="InterPro" id="IPR013785">
    <property type="entry name" value="Aldolase_TIM"/>
</dbReference>
<keyword evidence="5 8" id="KW-0822">Tryptophan biosynthesis</keyword>
<keyword evidence="7 8" id="KW-0456">Lyase</keyword>
<keyword evidence="3 8" id="KW-0028">Amino-acid biosynthesis</keyword>
<dbReference type="RefSeq" id="WP_207940212.1">
    <property type="nucleotide sequence ID" value="NZ_CP147251.1"/>
</dbReference>
<dbReference type="EC" id="4.1.1.48" evidence="8"/>
<sequence>MDFLEKILIEKCKEVAQLPIVERKNQAKAYPFYQQVKEHPEKLHVIGEIKRASPSKGEINVDVDIVAQAKSYEQAGVSAISVLTDEVFFKGNMTDLQTVAKNVQVPVLCKDFIIDEKQLFRAKNAGASMVLLIVAALPFDKLKELHEKAISLDLEVLVETHNTEEMEKAHAIDAKIIGVNNRNLKTFIVDIQHSLDLAQPDDGPIYISESGFVTGEDAKRVAEDYHVILVGETLMRAENPKAKIAELRVSRHDEN</sequence>
<evidence type="ECO:0000313" key="10">
    <source>
        <dbReference type="EMBL" id="WYJ77677.1"/>
    </source>
</evidence>
<dbReference type="NCBIfam" id="NF001371">
    <property type="entry name" value="PRK00278.1-3"/>
    <property type="match status" value="1"/>
</dbReference>
<dbReference type="PANTHER" id="PTHR22854:SF2">
    <property type="entry name" value="INDOLE-3-GLYCEROL-PHOSPHATE SYNTHASE"/>
    <property type="match status" value="1"/>
</dbReference>
<evidence type="ECO:0000256" key="6">
    <source>
        <dbReference type="ARBA" id="ARBA00023141"/>
    </source>
</evidence>
<dbReference type="CDD" id="cd00331">
    <property type="entry name" value="IGPS"/>
    <property type="match status" value="1"/>
</dbReference>
<evidence type="ECO:0000256" key="8">
    <source>
        <dbReference type="HAMAP-Rule" id="MF_00134"/>
    </source>
</evidence>
<evidence type="ECO:0000256" key="2">
    <source>
        <dbReference type="ARBA" id="ARBA00004696"/>
    </source>
</evidence>
<evidence type="ECO:0000256" key="1">
    <source>
        <dbReference type="ARBA" id="ARBA00001633"/>
    </source>
</evidence>
<comment type="pathway">
    <text evidence="2 8">Amino-acid biosynthesis; L-tryptophan biosynthesis; L-tryptophan from chorismate: step 4/5.</text>
</comment>
<keyword evidence="11" id="KW-1185">Reference proteome</keyword>
<evidence type="ECO:0000256" key="3">
    <source>
        <dbReference type="ARBA" id="ARBA00022605"/>
    </source>
</evidence>
<dbReference type="PANTHER" id="PTHR22854">
    <property type="entry name" value="TRYPTOPHAN BIOSYNTHESIS PROTEIN"/>
    <property type="match status" value="1"/>
</dbReference>
<accession>A0ABZ2SQ57</accession>
<dbReference type="InterPro" id="IPR001468">
    <property type="entry name" value="Indole-3-GlycerolPSynthase_CS"/>
</dbReference>
<dbReference type="HAMAP" id="MF_00134_B">
    <property type="entry name" value="IGPS_B"/>
    <property type="match status" value="1"/>
</dbReference>
<evidence type="ECO:0000256" key="7">
    <source>
        <dbReference type="ARBA" id="ARBA00023239"/>
    </source>
</evidence>
<keyword evidence="6 8" id="KW-0057">Aromatic amino acid biosynthesis</keyword>
<reference evidence="10 11" key="1">
    <citation type="submission" date="2021-03" db="EMBL/GenBank/DDBJ databases">
        <authorList>
            <person name="Gilmore M.S."/>
            <person name="Schwartzman J."/>
            <person name="Van Tyne D."/>
            <person name="Martin M."/>
            <person name="Earl A.M."/>
            <person name="Manson A.L."/>
            <person name="Straub T."/>
            <person name="Salamzade R."/>
            <person name="Saavedra J."/>
            <person name="Lebreton F."/>
            <person name="Prichula J."/>
            <person name="Schaufler K."/>
            <person name="Gaca A."/>
            <person name="Sgardioli B."/>
            <person name="Wagenaar J."/>
            <person name="Strong T."/>
        </authorList>
    </citation>
    <scope>NUCLEOTIDE SEQUENCE [LARGE SCALE GENOMIC DNA]</scope>
    <source>
        <strain evidence="10 11">DIV2402</strain>
    </source>
</reference>
<gene>
    <name evidence="8" type="primary">trpC</name>
    <name evidence="10" type="ORF">DOK78_002315</name>
</gene>
<reference evidence="10 11" key="2">
    <citation type="submission" date="2024-03" db="EMBL/GenBank/DDBJ databases">
        <title>The Genome Sequence of Enterococcus sp. DIV2402.</title>
        <authorList>
            <consortium name="The Broad Institute Genomics Platform"/>
            <consortium name="The Broad Institute Microbial Omics Core"/>
            <consortium name="The Broad Institute Genomic Center for Infectious Diseases"/>
            <person name="Earl A."/>
            <person name="Manson A."/>
            <person name="Gilmore M."/>
            <person name="Schwartman J."/>
            <person name="Shea T."/>
            <person name="Abouelleil A."/>
            <person name="Cao P."/>
            <person name="Chapman S."/>
            <person name="Cusick C."/>
            <person name="Young S."/>
            <person name="Neafsey D."/>
            <person name="Nusbaum C."/>
            <person name="Birren B."/>
        </authorList>
    </citation>
    <scope>NUCLEOTIDE SEQUENCE [LARGE SCALE GENOMIC DNA]</scope>
    <source>
        <strain evidence="10 11">DIV2402</strain>
    </source>
</reference>
<dbReference type="InterPro" id="IPR011060">
    <property type="entry name" value="RibuloseP-bd_barrel"/>
</dbReference>
<dbReference type="InterPro" id="IPR045186">
    <property type="entry name" value="Indole-3-glycerol_P_synth"/>
</dbReference>